<keyword evidence="2" id="KW-1185">Reference proteome</keyword>
<organism evidence="1 2">
    <name type="scientific">Lepidopterella palustris CBS 459.81</name>
    <dbReference type="NCBI Taxonomy" id="1314670"/>
    <lineage>
        <taxon>Eukaryota</taxon>
        <taxon>Fungi</taxon>
        <taxon>Dikarya</taxon>
        <taxon>Ascomycota</taxon>
        <taxon>Pezizomycotina</taxon>
        <taxon>Dothideomycetes</taxon>
        <taxon>Pleosporomycetidae</taxon>
        <taxon>Mytilinidiales</taxon>
        <taxon>Argynnaceae</taxon>
        <taxon>Lepidopterella</taxon>
    </lineage>
</organism>
<evidence type="ECO:0000313" key="2">
    <source>
        <dbReference type="Proteomes" id="UP000250266"/>
    </source>
</evidence>
<accession>A0A8E2EAA6</accession>
<reference evidence="1 2" key="1">
    <citation type="journal article" date="2016" name="Nat. Commun.">
        <title>Ectomycorrhizal ecology is imprinted in the genome of the dominant symbiotic fungus Cenococcum geophilum.</title>
        <authorList>
            <consortium name="DOE Joint Genome Institute"/>
            <person name="Peter M."/>
            <person name="Kohler A."/>
            <person name="Ohm R.A."/>
            <person name="Kuo A."/>
            <person name="Krutzmann J."/>
            <person name="Morin E."/>
            <person name="Arend M."/>
            <person name="Barry K.W."/>
            <person name="Binder M."/>
            <person name="Choi C."/>
            <person name="Clum A."/>
            <person name="Copeland A."/>
            <person name="Grisel N."/>
            <person name="Haridas S."/>
            <person name="Kipfer T."/>
            <person name="LaButti K."/>
            <person name="Lindquist E."/>
            <person name="Lipzen A."/>
            <person name="Maire R."/>
            <person name="Meier B."/>
            <person name="Mihaltcheva S."/>
            <person name="Molinier V."/>
            <person name="Murat C."/>
            <person name="Poggeler S."/>
            <person name="Quandt C.A."/>
            <person name="Sperisen C."/>
            <person name="Tritt A."/>
            <person name="Tisserant E."/>
            <person name="Crous P.W."/>
            <person name="Henrissat B."/>
            <person name="Nehls U."/>
            <person name="Egli S."/>
            <person name="Spatafora J.W."/>
            <person name="Grigoriev I.V."/>
            <person name="Martin F.M."/>
        </authorList>
    </citation>
    <scope>NUCLEOTIDE SEQUENCE [LARGE SCALE GENOMIC DNA]</scope>
    <source>
        <strain evidence="1 2">CBS 459.81</strain>
    </source>
</reference>
<gene>
    <name evidence="1" type="ORF">K432DRAFT_50929</name>
</gene>
<protein>
    <recommendedName>
        <fullName evidence="3">Fungal N-terminal domain-containing protein</fullName>
    </recommendedName>
</protein>
<dbReference type="AlphaFoldDB" id="A0A8E2EAA6"/>
<evidence type="ECO:0000313" key="1">
    <source>
        <dbReference type="EMBL" id="OCK80153.1"/>
    </source>
</evidence>
<sequence length="145" mass="16525">MAIIETATETILRVATLGSKVSSAIISFFQRTRNAPIALKIIMKDIDMLCGIMTRIRNHMCRKGEHFNSQGLETIQTYVEKCEATFKEIEKDLEEIVQCLSTKFKRDGDEEDNKRPFNSSRVEELRDELRGAKTVLLRESIGNIG</sequence>
<proteinExistence type="predicted"/>
<evidence type="ECO:0008006" key="3">
    <source>
        <dbReference type="Google" id="ProtNLM"/>
    </source>
</evidence>
<dbReference type="EMBL" id="KV744972">
    <property type="protein sequence ID" value="OCK80153.1"/>
    <property type="molecule type" value="Genomic_DNA"/>
</dbReference>
<name>A0A8E2EAA6_9PEZI</name>
<dbReference type="Proteomes" id="UP000250266">
    <property type="component" value="Unassembled WGS sequence"/>
</dbReference>